<evidence type="ECO:0000256" key="2">
    <source>
        <dbReference type="SAM" id="Phobius"/>
    </source>
</evidence>
<feature type="transmembrane region" description="Helical" evidence="2">
    <location>
        <begin position="191"/>
        <end position="216"/>
    </location>
</feature>
<reference evidence="4 5" key="1">
    <citation type="submission" date="2019-10" db="EMBL/GenBank/DDBJ databases">
        <title>Whole genome shotgun sequence of Acrocarpospora pleiomorpha NBRC 16267.</title>
        <authorList>
            <person name="Ichikawa N."/>
            <person name="Kimura A."/>
            <person name="Kitahashi Y."/>
            <person name="Komaki H."/>
            <person name="Oguchi A."/>
        </authorList>
    </citation>
    <scope>NUCLEOTIDE SEQUENCE [LARGE SCALE GENOMIC DNA]</scope>
    <source>
        <strain evidence="4 5">NBRC 16267</strain>
    </source>
</reference>
<feature type="domain" description="DUF7847" evidence="3">
    <location>
        <begin position="73"/>
        <end position="338"/>
    </location>
</feature>
<dbReference type="PANTHER" id="PTHR33133:SF1">
    <property type="entry name" value="EXPRESSED PROTEIN-RELATED"/>
    <property type="match status" value="1"/>
</dbReference>
<evidence type="ECO:0000313" key="5">
    <source>
        <dbReference type="Proteomes" id="UP000377595"/>
    </source>
</evidence>
<dbReference type="PANTHER" id="PTHR33133">
    <property type="entry name" value="OS08G0107100 PROTEIN-RELATED"/>
    <property type="match status" value="1"/>
</dbReference>
<dbReference type="EMBL" id="BLAF01000041">
    <property type="protein sequence ID" value="GES23385.1"/>
    <property type="molecule type" value="Genomic_DNA"/>
</dbReference>
<comment type="caution">
    <text evidence="4">The sequence shown here is derived from an EMBL/GenBank/DDBJ whole genome shotgun (WGS) entry which is preliminary data.</text>
</comment>
<dbReference type="InterPro" id="IPR057169">
    <property type="entry name" value="DUF7847"/>
</dbReference>
<keyword evidence="2" id="KW-0812">Transmembrane</keyword>
<sequence length="404" mass="42067">MTDGPHENPPPGWAAQQPPAYGAPGPGSWAAPGQQPPPPPPPPGYGPYPQMPYNPYGAPPPPKPGIIPLRPLTIGDMFNGAVAAIRANPKATLGLAAVVVTVTQLVAFAIQAATAQATLDLLTLDQRTVADDPDAIMGSLAGLFSGAMLSLIVSVISMVVLTGILTSVVGRSVFGESISIGQAWRQTAGRVLPLLGLGLLQTLMVFGIIVVPFLLIVVAVSFLGAAAMLLFFLLLVGGVIGAVFLYTKMSLAGAAIVLERIGVFAAIGRSFRLVRGDFWRVFGILLLTAIVAGLVQGAIGAPFQIVGTFIGEDAESLQEVTSGFYLSMALATVGAIIGGVLASPFSAAVNTLLYADRRMRAEAFDLVLQTEALERQRGAMPTGPQDLWHPTYGSGYRPPGPWQP</sequence>
<evidence type="ECO:0000256" key="1">
    <source>
        <dbReference type="SAM" id="MobiDB-lite"/>
    </source>
</evidence>
<feature type="transmembrane region" description="Helical" evidence="2">
    <location>
        <begin position="222"/>
        <end position="246"/>
    </location>
</feature>
<dbReference type="Proteomes" id="UP000377595">
    <property type="component" value="Unassembled WGS sequence"/>
</dbReference>
<protein>
    <submittedName>
        <fullName evidence="4">Membrane protein</fullName>
    </submittedName>
</protein>
<gene>
    <name evidence="4" type="ORF">Aple_062840</name>
</gene>
<feature type="transmembrane region" description="Helical" evidence="2">
    <location>
        <begin position="278"/>
        <end position="303"/>
    </location>
</feature>
<organism evidence="4 5">
    <name type="scientific">Acrocarpospora pleiomorpha</name>
    <dbReference type="NCBI Taxonomy" id="90975"/>
    <lineage>
        <taxon>Bacteria</taxon>
        <taxon>Bacillati</taxon>
        <taxon>Actinomycetota</taxon>
        <taxon>Actinomycetes</taxon>
        <taxon>Streptosporangiales</taxon>
        <taxon>Streptosporangiaceae</taxon>
        <taxon>Acrocarpospora</taxon>
    </lineage>
</organism>
<evidence type="ECO:0000259" key="3">
    <source>
        <dbReference type="Pfam" id="PF25231"/>
    </source>
</evidence>
<feature type="region of interest" description="Disordered" evidence="1">
    <location>
        <begin position="1"/>
        <end position="48"/>
    </location>
</feature>
<feature type="compositionally biased region" description="Low complexity" evidence="1">
    <location>
        <begin position="13"/>
        <end position="33"/>
    </location>
</feature>
<feature type="transmembrane region" description="Helical" evidence="2">
    <location>
        <begin position="93"/>
        <end position="114"/>
    </location>
</feature>
<feature type="transmembrane region" description="Helical" evidence="2">
    <location>
        <begin position="147"/>
        <end position="170"/>
    </location>
</feature>
<feature type="transmembrane region" description="Helical" evidence="2">
    <location>
        <begin position="323"/>
        <end position="353"/>
    </location>
</feature>
<name>A0A5M3XPX5_9ACTN</name>
<dbReference type="OrthoDB" id="121140at2"/>
<accession>A0A5M3XPX5</accession>
<evidence type="ECO:0000313" key="4">
    <source>
        <dbReference type="EMBL" id="GES23385.1"/>
    </source>
</evidence>
<feature type="region of interest" description="Disordered" evidence="1">
    <location>
        <begin position="379"/>
        <end position="404"/>
    </location>
</feature>
<dbReference type="Pfam" id="PF25231">
    <property type="entry name" value="DUF7847"/>
    <property type="match status" value="1"/>
</dbReference>
<dbReference type="AlphaFoldDB" id="A0A5M3XPX5"/>
<dbReference type="RefSeq" id="WP_155348292.1">
    <property type="nucleotide sequence ID" value="NZ_BAAAHM010000006.1"/>
</dbReference>
<keyword evidence="5" id="KW-1185">Reference proteome</keyword>
<keyword evidence="2" id="KW-0472">Membrane</keyword>
<feature type="compositionally biased region" description="Pro residues" evidence="1">
    <location>
        <begin position="34"/>
        <end position="48"/>
    </location>
</feature>
<proteinExistence type="predicted"/>
<keyword evidence="2" id="KW-1133">Transmembrane helix</keyword>